<evidence type="ECO:0000313" key="1">
    <source>
        <dbReference type="EMBL" id="MPC22534.1"/>
    </source>
</evidence>
<comment type="caution">
    <text evidence="1">The sequence shown here is derived from an EMBL/GenBank/DDBJ whole genome shotgun (WGS) entry which is preliminary data.</text>
</comment>
<dbReference type="Proteomes" id="UP000324222">
    <property type="component" value="Unassembled WGS sequence"/>
</dbReference>
<organism evidence="1 2">
    <name type="scientific">Portunus trituberculatus</name>
    <name type="common">Swimming crab</name>
    <name type="synonym">Neptunus trituberculatus</name>
    <dbReference type="NCBI Taxonomy" id="210409"/>
    <lineage>
        <taxon>Eukaryota</taxon>
        <taxon>Metazoa</taxon>
        <taxon>Ecdysozoa</taxon>
        <taxon>Arthropoda</taxon>
        <taxon>Crustacea</taxon>
        <taxon>Multicrustacea</taxon>
        <taxon>Malacostraca</taxon>
        <taxon>Eumalacostraca</taxon>
        <taxon>Eucarida</taxon>
        <taxon>Decapoda</taxon>
        <taxon>Pleocyemata</taxon>
        <taxon>Brachyura</taxon>
        <taxon>Eubrachyura</taxon>
        <taxon>Portunoidea</taxon>
        <taxon>Portunidae</taxon>
        <taxon>Portuninae</taxon>
        <taxon>Portunus</taxon>
    </lineage>
</organism>
<protein>
    <submittedName>
        <fullName evidence="1">Uncharacterized protein</fullName>
    </submittedName>
</protein>
<dbReference type="AlphaFoldDB" id="A0A5B7DND4"/>
<name>A0A5B7DND4_PORTR</name>
<dbReference type="EMBL" id="VSRR010001098">
    <property type="protein sequence ID" value="MPC22534.1"/>
    <property type="molecule type" value="Genomic_DNA"/>
</dbReference>
<proteinExistence type="predicted"/>
<reference evidence="1 2" key="1">
    <citation type="submission" date="2019-05" db="EMBL/GenBank/DDBJ databases">
        <title>Another draft genome of Portunus trituberculatus and its Hox gene families provides insights of decapod evolution.</title>
        <authorList>
            <person name="Jeong J.-H."/>
            <person name="Song I."/>
            <person name="Kim S."/>
            <person name="Choi T."/>
            <person name="Kim D."/>
            <person name="Ryu S."/>
            <person name="Kim W."/>
        </authorList>
    </citation>
    <scope>NUCLEOTIDE SEQUENCE [LARGE SCALE GENOMIC DNA]</scope>
    <source>
        <tissue evidence="1">Muscle</tissue>
    </source>
</reference>
<evidence type="ECO:0000313" key="2">
    <source>
        <dbReference type="Proteomes" id="UP000324222"/>
    </source>
</evidence>
<gene>
    <name evidence="1" type="ORF">E2C01_015551</name>
</gene>
<keyword evidence="2" id="KW-1185">Reference proteome</keyword>
<sequence>MSSSSDDAEAVVALLLAFRKSQQKRKCLWIRPRLLVVVRGQQSLLPLLKELWRLGLLGPLKFHHVGAYIFIIIDAQLLSYPHYSYAAVLVMEI</sequence>
<accession>A0A5B7DND4</accession>